<keyword evidence="4 8" id="KW-0479">Metal-binding</keyword>
<evidence type="ECO:0000256" key="1">
    <source>
        <dbReference type="ARBA" id="ARBA00001971"/>
    </source>
</evidence>
<sequence>MSTHPLPAPAAAPVPPEHERQAYVEQVRADGTDYDLLNIGGLDMWSATGYQQAKQLLTDPRVVNSPSPVTGRENDVDLFALGPTLTGRHVLRADGTAHARLRATIAPAFSRAAVLRRRAFITRTVERLLDGLPGTDETDLVESFARPLVNHVLGHAMGLTEDQTRRHAVLQRRNSDATDATTQRRTAFALSILLQRVLSGSEGAIPQDSLMASMLRPPRAITPLSYAEAVENLIAVYRAGLIPTISALAFGAARLAQEQSPQAMTALQDPGRTEILIEELLRLQPPHAVTTPRVTAEPIETDNGIIPRGSTVTACLVTANRDRVQYTAPDEMRLDRTRPPKHLAFGWGPHSCVGAVLARQILHLALPALFGRYPRLRLTLPLEEIRFHGSYSDRIPIALPVVLDTPAQPSPALAAASSGLVTIATLGPAVGHTPSAAERDLGAVRSVQTRTSQVAQS</sequence>
<keyword evidence="7 8" id="KW-0503">Monooxygenase</keyword>
<evidence type="ECO:0000256" key="8">
    <source>
        <dbReference type="RuleBase" id="RU000461"/>
    </source>
</evidence>
<keyword evidence="3 8" id="KW-0349">Heme</keyword>
<dbReference type="AlphaFoldDB" id="A0A6B3BQ00"/>
<dbReference type="InterPro" id="IPR036396">
    <property type="entry name" value="Cyt_P450_sf"/>
</dbReference>
<dbReference type="PROSITE" id="PS00086">
    <property type="entry name" value="CYTOCHROME_P450"/>
    <property type="match status" value="1"/>
</dbReference>
<keyword evidence="5 8" id="KW-0560">Oxidoreductase</keyword>
<dbReference type="RefSeq" id="WP_164313867.1">
    <property type="nucleotide sequence ID" value="NZ_JAAGLU010000008.1"/>
</dbReference>
<dbReference type="Pfam" id="PF00067">
    <property type="entry name" value="p450"/>
    <property type="match status" value="1"/>
</dbReference>
<evidence type="ECO:0000256" key="5">
    <source>
        <dbReference type="ARBA" id="ARBA00023002"/>
    </source>
</evidence>
<dbReference type="EMBL" id="JAAGLU010000008">
    <property type="protein sequence ID" value="NEC86410.1"/>
    <property type="molecule type" value="Genomic_DNA"/>
</dbReference>
<dbReference type="InterPro" id="IPR017972">
    <property type="entry name" value="Cyt_P450_CS"/>
</dbReference>
<dbReference type="PANTHER" id="PTHR46696:SF5">
    <property type="entry name" value="CYTOCHROME P450 BJ-1"/>
    <property type="match status" value="1"/>
</dbReference>
<reference evidence="9" key="1">
    <citation type="submission" date="2020-01" db="EMBL/GenBank/DDBJ databases">
        <title>Insect and environment-associated Actinomycetes.</title>
        <authorList>
            <person name="Currrie C."/>
            <person name="Chevrette M."/>
            <person name="Carlson C."/>
            <person name="Stubbendieck R."/>
            <person name="Wendt-Pienkowski E."/>
        </authorList>
    </citation>
    <scope>NUCLEOTIDE SEQUENCE</scope>
    <source>
        <strain evidence="9">SID12501</strain>
    </source>
</reference>
<evidence type="ECO:0000256" key="6">
    <source>
        <dbReference type="ARBA" id="ARBA00023004"/>
    </source>
</evidence>
<evidence type="ECO:0000313" key="9">
    <source>
        <dbReference type="EMBL" id="NEC86410.1"/>
    </source>
</evidence>
<name>A0A6B3BQ00_9ACTN</name>
<dbReference type="GO" id="GO:0004497">
    <property type="term" value="F:monooxygenase activity"/>
    <property type="evidence" value="ECO:0007669"/>
    <property type="project" value="UniProtKB-KW"/>
</dbReference>
<organism evidence="9">
    <name type="scientific">Streptomyces sp. SID12501</name>
    <dbReference type="NCBI Taxonomy" id="2706042"/>
    <lineage>
        <taxon>Bacteria</taxon>
        <taxon>Bacillati</taxon>
        <taxon>Actinomycetota</taxon>
        <taxon>Actinomycetes</taxon>
        <taxon>Kitasatosporales</taxon>
        <taxon>Streptomycetaceae</taxon>
        <taxon>Streptomyces</taxon>
    </lineage>
</organism>
<comment type="caution">
    <text evidence="9">The sequence shown here is derived from an EMBL/GenBank/DDBJ whole genome shotgun (WGS) entry which is preliminary data.</text>
</comment>
<protein>
    <submittedName>
        <fullName evidence="9">Cytochrome P450</fullName>
    </submittedName>
</protein>
<comment type="cofactor">
    <cofactor evidence="1">
        <name>heme</name>
        <dbReference type="ChEBI" id="CHEBI:30413"/>
    </cofactor>
</comment>
<keyword evidence="6 8" id="KW-0408">Iron</keyword>
<dbReference type="PRINTS" id="PR00359">
    <property type="entry name" value="BP450"/>
</dbReference>
<dbReference type="Gene3D" id="1.10.630.10">
    <property type="entry name" value="Cytochrome P450"/>
    <property type="match status" value="1"/>
</dbReference>
<dbReference type="GO" id="GO:0020037">
    <property type="term" value="F:heme binding"/>
    <property type="evidence" value="ECO:0007669"/>
    <property type="project" value="InterPro"/>
</dbReference>
<proteinExistence type="inferred from homology"/>
<dbReference type="GO" id="GO:0016705">
    <property type="term" value="F:oxidoreductase activity, acting on paired donors, with incorporation or reduction of molecular oxygen"/>
    <property type="evidence" value="ECO:0007669"/>
    <property type="project" value="InterPro"/>
</dbReference>
<accession>A0A6B3BQ00</accession>
<evidence type="ECO:0000256" key="2">
    <source>
        <dbReference type="ARBA" id="ARBA00010617"/>
    </source>
</evidence>
<dbReference type="InterPro" id="IPR001128">
    <property type="entry name" value="Cyt_P450"/>
</dbReference>
<dbReference type="GO" id="GO:0005506">
    <property type="term" value="F:iron ion binding"/>
    <property type="evidence" value="ECO:0007669"/>
    <property type="project" value="InterPro"/>
</dbReference>
<evidence type="ECO:0000256" key="7">
    <source>
        <dbReference type="ARBA" id="ARBA00023033"/>
    </source>
</evidence>
<dbReference type="InterPro" id="IPR002397">
    <property type="entry name" value="Cyt_P450_B"/>
</dbReference>
<dbReference type="PANTHER" id="PTHR46696">
    <property type="entry name" value="P450, PUTATIVE (EUROFUNG)-RELATED"/>
    <property type="match status" value="1"/>
</dbReference>
<dbReference type="SUPFAM" id="SSF48264">
    <property type="entry name" value="Cytochrome P450"/>
    <property type="match status" value="1"/>
</dbReference>
<gene>
    <name evidence="9" type="ORF">G3I71_11395</name>
</gene>
<evidence type="ECO:0000256" key="4">
    <source>
        <dbReference type="ARBA" id="ARBA00022723"/>
    </source>
</evidence>
<comment type="similarity">
    <text evidence="2 8">Belongs to the cytochrome P450 family.</text>
</comment>
<evidence type="ECO:0000256" key="3">
    <source>
        <dbReference type="ARBA" id="ARBA00022617"/>
    </source>
</evidence>